<feature type="region of interest" description="Disordered" evidence="1">
    <location>
        <begin position="1"/>
        <end position="48"/>
    </location>
</feature>
<feature type="compositionally biased region" description="Low complexity" evidence="1">
    <location>
        <begin position="171"/>
        <end position="193"/>
    </location>
</feature>
<proteinExistence type="predicted"/>
<evidence type="ECO:0000256" key="1">
    <source>
        <dbReference type="SAM" id="MobiDB-lite"/>
    </source>
</evidence>
<feature type="region of interest" description="Disordered" evidence="1">
    <location>
        <begin position="171"/>
        <end position="195"/>
    </location>
</feature>
<dbReference type="Proteomes" id="UP001189429">
    <property type="component" value="Unassembled WGS sequence"/>
</dbReference>
<evidence type="ECO:0000313" key="2">
    <source>
        <dbReference type="EMBL" id="CAK0829642.1"/>
    </source>
</evidence>
<feature type="region of interest" description="Disordered" evidence="1">
    <location>
        <begin position="246"/>
        <end position="273"/>
    </location>
</feature>
<sequence length="273" mass="27349">PRQPAAASPGAAAAQAPAQKAGEPEAAVAAGALGAPAEAEVPPDIASSSSECALACGDTALDLVDGKRMAGEFDSEGVLLGTELLPFIGAAGALVLPPQLRPPELVQPAARKGPRAAGSELHGFDDAELAGWGPHGGAGEAQGASCLEARRREADFARYVDAEVVATAAAPAGGGAAATASPRRPSASRRAPPSECPACALGLSSARASEAPARRGSAGRGRTMHSVQCCWSGYQQSAQRQFCSLHVDGDDQPRREPLSPSRVLPPAVAGACQ</sequence>
<feature type="non-terminal residue" evidence="2">
    <location>
        <position position="1"/>
    </location>
</feature>
<feature type="compositionally biased region" description="Low complexity" evidence="1">
    <location>
        <begin position="1"/>
        <end position="43"/>
    </location>
</feature>
<organism evidence="2 3">
    <name type="scientific">Prorocentrum cordatum</name>
    <dbReference type="NCBI Taxonomy" id="2364126"/>
    <lineage>
        <taxon>Eukaryota</taxon>
        <taxon>Sar</taxon>
        <taxon>Alveolata</taxon>
        <taxon>Dinophyceae</taxon>
        <taxon>Prorocentrales</taxon>
        <taxon>Prorocentraceae</taxon>
        <taxon>Prorocentrum</taxon>
    </lineage>
</organism>
<evidence type="ECO:0000313" key="3">
    <source>
        <dbReference type="Proteomes" id="UP001189429"/>
    </source>
</evidence>
<feature type="compositionally biased region" description="Basic and acidic residues" evidence="1">
    <location>
        <begin position="247"/>
        <end position="257"/>
    </location>
</feature>
<keyword evidence="3" id="KW-1185">Reference proteome</keyword>
<name>A0ABN9SCC4_9DINO</name>
<gene>
    <name evidence="2" type="ORF">PCOR1329_LOCUS28532</name>
</gene>
<protein>
    <submittedName>
        <fullName evidence="2">Uncharacterized protein</fullName>
    </submittedName>
</protein>
<accession>A0ABN9SCC4</accession>
<dbReference type="EMBL" id="CAUYUJ010010557">
    <property type="protein sequence ID" value="CAK0829642.1"/>
    <property type="molecule type" value="Genomic_DNA"/>
</dbReference>
<comment type="caution">
    <text evidence="2">The sequence shown here is derived from an EMBL/GenBank/DDBJ whole genome shotgun (WGS) entry which is preliminary data.</text>
</comment>
<reference evidence="2" key="1">
    <citation type="submission" date="2023-10" db="EMBL/GenBank/DDBJ databases">
        <authorList>
            <person name="Chen Y."/>
            <person name="Shah S."/>
            <person name="Dougan E. K."/>
            <person name="Thang M."/>
            <person name="Chan C."/>
        </authorList>
    </citation>
    <scope>NUCLEOTIDE SEQUENCE [LARGE SCALE GENOMIC DNA]</scope>
</reference>